<dbReference type="Pfam" id="PF01042">
    <property type="entry name" value="Ribonuc_L-PSP"/>
    <property type="match status" value="1"/>
</dbReference>
<dbReference type="Gene3D" id="3.30.1330.40">
    <property type="entry name" value="RutC-like"/>
    <property type="match status" value="1"/>
</dbReference>
<dbReference type="InterPro" id="IPR006056">
    <property type="entry name" value="RidA"/>
</dbReference>
<evidence type="ECO:0000256" key="1">
    <source>
        <dbReference type="ARBA" id="ARBA00010552"/>
    </source>
</evidence>
<dbReference type="FunFam" id="3.30.1330.40:FF:000001">
    <property type="entry name" value="L-PSP family endoribonuclease"/>
    <property type="match status" value="1"/>
</dbReference>
<name>X1TW67_9ZZZZ</name>
<dbReference type="EMBL" id="BARW01029447">
    <property type="protein sequence ID" value="GAJ09573.1"/>
    <property type="molecule type" value="Genomic_DNA"/>
</dbReference>
<accession>X1TW67</accession>
<dbReference type="NCBIfam" id="TIGR00004">
    <property type="entry name" value="Rid family detoxifying hydrolase"/>
    <property type="match status" value="1"/>
</dbReference>
<comment type="caution">
    <text evidence="2">The sequence shown here is derived from an EMBL/GenBank/DDBJ whole genome shotgun (WGS) entry which is preliminary data.</text>
</comment>
<dbReference type="PANTHER" id="PTHR11803">
    <property type="entry name" value="2-IMINOBUTANOATE/2-IMINOPROPANOATE DEAMINASE RIDA"/>
    <property type="match status" value="1"/>
</dbReference>
<feature type="non-terminal residue" evidence="2">
    <location>
        <position position="131"/>
    </location>
</feature>
<dbReference type="InterPro" id="IPR006175">
    <property type="entry name" value="YjgF/YER057c/UK114"/>
</dbReference>
<dbReference type="PANTHER" id="PTHR11803:SF39">
    <property type="entry name" value="2-IMINOBUTANOATE_2-IMINOPROPANOATE DEAMINASE"/>
    <property type="match status" value="1"/>
</dbReference>
<organism evidence="2">
    <name type="scientific">marine sediment metagenome</name>
    <dbReference type="NCBI Taxonomy" id="412755"/>
    <lineage>
        <taxon>unclassified sequences</taxon>
        <taxon>metagenomes</taxon>
        <taxon>ecological metagenomes</taxon>
    </lineage>
</organism>
<dbReference type="SUPFAM" id="SSF55298">
    <property type="entry name" value="YjgF-like"/>
    <property type="match status" value="1"/>
</dbReference>
<dbReference type="AlphaFoldDB" id="X1TW67"/>
<reference evidence="2" key="1">
    <citation type="journal article" date="2014" name="Front. Microbiol.">
        <title>High frequency of phylogenetically diverse reductive dehalogenase-homologous genes in deep subseafloor sedimentary metagenomes.</title>
        <authorList>
            <person name="Kawai M."/>
            <person name="Futagami T."/>
            <person name="Toyoda A."/>
            <person name="Takaki Y."/>
            <person name="Nishi S."/>
            <person name="Hori S."/>
            <person name="Arai W."/>
            <person name="Tsubouchi T."/>
            <person name="Morono Y."/>
            <person name="Uchiyama I."/>
            <person name="Ito T."/>
            <person name="Fujiyama A."/>
            <person name="Inagaki F."/>
            <person name="Takami H."/>
        </authorList>
    </citation>
    <scope>NUCLEOTIDE SEQUENCE</scope>
    <source>
        <strain evidence="2">Expedition CK06-06</strain>
    </source>
</reference>
<comment type="similarity">
    <text evidence="1">Belongs to the RutC family.</text>
</comment>
<gene>
    <name evidence="2" type="ORF">S12H4_47316</name>
</gene>
<dbReference type="GO" id="GO:0005829">
    <property type="term" value="C:cytosol"/>
    <property type="evidence" value="ECO:0007669"/>
    <property type="project" value="TreeGrafter"/>
</dbReference>
<dbReference type="GO" id="GO:0019239">
    <property type="term" value="F:deaminase activity"/>
    <property type="evidence" value="ECO:0007669"/>
    <property type="project" value="TreeGrafter"/>
</dbReference>
<evidence type="ECO:0000313" key="2">
    <source>
        <dbReference type="EMBL" id="GAJ09573.1"/>
    </source>
</evidence>
<sequence>MMKKTIFTSNAPSPSGAYSQAIRVGNFVFISGCAGEDPKSNSLVEPGNIVAQTKQALFNLKAILKESCLSLANIVKINAYINDINSFNDFDKAYSLFFKENPPARTTIEVGHFPKGMTVEIDCIAYIDNKE</sequence>
<protein>
    <submittedName>
        <fullName evidence="2">Uncharacterized protein</fullName>
    </submittedName>
</protein>
<dbReference type="InterPro" id="IPR035959">
    <property type="entry name" value="RutC-like_sf"/>
</dbReference>
<proteinExistence type="inferred from homology"/>
<dbReference type="CDD" id="cd00448">
    <property type="entry name" value="YjgF_YER057c_UK114_family"/>
    <property type="match status" value="1"/>
</dbReference>